<feature type="domain" description="WW" evidence="1">
    <location>
        <begin position="143"/>
        <end position="178"/>
    </location>
</feature>
<protein>
    <recommendedName>
        <fullName evidence="1">WW domain-containing protein</fullName>
    </recommendedName>
</protein>
<dbReference type="EMBL" id="GL376604">
    <property type="status" value="NOT_ANNOTATED_CDS"/>
    <property type="molecule type" value="Genomic_DNA"/>
</dbReference>
<dbReference type="OMA" id="TNHSTWR"/>
<dbReference type="InParanoid" id="K3WN32"/>
<dbReference type="HOGENOM" id="CLU_069270_0_0_1"/>
<reference evidence="2" key="3">
    <citation type="submission" date="2015-02" db="UniProtKB">
        <authorList>
            <consortium name="EnsemblProtists"/>
        </authorList>
    </citation>
    <scope>IDENTIFICATION</scope>
    <source>
        <strain evidence="2">DAOM BR144</strain>
    </source>
</reference>
<dbReference type="AlphaFoldDB" id="K3WN32"/>
<dbReference type="InterPro" id="IPR001202">
    <property type="entry name" value="WW_dom"/>
</dbReference>
<name>K3WN32_GLOUD</name>
<sequence>MEHKVCERLRLVTPLTEQNVLEFLCKSVRDESHWRPSKSLAKCLAVPYQRLLVTTRKDDLANLVWNTVLVLSTFVTRFVDHHEQWYGVGEAASAWLYRQMHFVEHREDLVRSACTLLQIRDPASILTTLFAEPKDEATLALEAALGADWKLCYLQEPPYSLYYWNEKTNHSTWRNPLETAKLLKEMEEQKVRKAELVAKYLPQRLKINRDLLEVVQHSCGECRRDAQVLCIDCNSKYFCESCCDERHCEASKLAHIDTGFRFIDCFGRNGFPNNRNTLQQRQQPHEEVAQSSNI</sequence>
<dbReference type="eggNOG" id="ENOG502S4U6">
    <property type="taxonomic scope" value="Eukaryota"/>
</dbReference>
<reference evidence="3" key="1">
    <citation type="journal article" date="2010" name="Genome Biol.">
        <title>Genome sequence of the necrotrophic plant pathogen Pythium ultimum reveals original pathogenicity mechanisms and effector repertoire.</title>
        <authorList>
            <person name="Levesque C.A."/>
            <person name="Brouwer H."/>
            <person name="Cano L."/>
            <person name="Hamilton J.P."/>
            <person name="Holt C."/>
            <person name="Huitema E."/>
            <person name="Raffaele S."/>
            <person name="Robideau G.P."/>
            <person name="Thines M."/>
            <person name="Win J."/>
            <person name="Zerillo M.M."/>
            <person name="Beakes G.W."/>
            <person name="Boore J.L."/>
            <person name="Busam D."/>
            <person name="Dumas B."/>
            <person name="Ferriera S."/>
            <person name="Fuerstenberg S.I."/>
            <person name="Gachon C.M."/>
            <person name="Gaulin E."/>
            <person name="Govers F."/>
            <person name="Grenville-Briggs L."/>
            <person name="Horner N."/>
            <person name="Hostetler J."/>
            <person name="Jiang R.H."/>
            <person name="Johnson J."/>
            <person name="Krajaejun T."/>
            <person name="Lin H."/>
            <person name="Meijer H.J."/>
            <person name="Moore B."/>
            <person name="Morris P."/>
            <person name="Phuntmart V."/>
            <person name="Puiu D."/>
            <person name="Shetty J."/>
            <person name="Stajich J.E."/>
            <person name="Tripathy S."/>
            <person name="Wawra S."/>
            <person name="van West P."/>
            <person name="Whitty B.R."/>
            <person name="Coutinho P.M."/>
            <person name="Henrissat B."/>
            <person name="Martin F."/>
            <person name="Thomas P.D."/>
            <person name="Tyler B.M."/>
            <person name="De Vries R.P."/>
            <person name="Kamoun S."/>
            <person name="Yandell M."/>
            <person name="Tisserat N."/>
            <person name="Buell C.R."/>
        </authorList>
    </citation>
    <scope>NUCLEOTIDE SEQUENCE</scope>
    <source>
        <strain evidence="3">DAOM:BR144</strain>
    </source>
</reference>
<dbReference type="PROSITE" id="PS50020">
    <property type="entry name" value="WW_DOMAIN_2"/>
    <property type="match status" value="1"/>
</dbReference>
<evidence type="ECO:0000259" key="1">
    <source>
        <dbReference type="PROSITE" id="PS50020"/>
    </source>
</evidence>
<dbReference type="EnsemblProtists" id="PYU1_T006374">
    <property type="protein sequence ID" value="PYU1_T006374"/>
    <property type="gene ID" value="PYU1_G006362"/>
</dbReference>
<dbReference type="VEuPathDB" id="FungiDB:PYU1_G006362"/>
<evidence type="ECO:0000313" key="2">
    <source>
        <dbReference type="EnsemblProtists" id="PYU1_T006374"/>
    </source>
</evidence>
<accession>K3WN32</accession>
<proteinExistence type="predicted"/>
<evidence type="ECO:0000313" key="3">
    <source>
        <dbReference type="Proteomes" id="UP000019132"/>
    </source>
</evidence>
<dbReference type="Proteomes" id="UP000019132">
    <property type="component" value="Unassembled WGS sequence"/>
</dbReference>
<dbReference type="CDD" id="cd19757">
    <property type="entry name" value="Bbox1"/>
    <property type="match status" value="1"/>
</dbReference>
<keyword evidence="3" id="KW-1185">Reference proteome</keyword>
<organism evidence="2 3">
    <name type="scientific">Globisporangium ultimum (strain ATCC 200006 / CBS 805.95 / DAOM BR144)</name>
    <name type="common">Pythium ultimum</name>
    <dbReference type="NCBI Taxonomy" id="431595"/>
    <lineage>
        <taxon>Eukaryota</taxon>
        <taxon>Sar</taxon>
        <taxon>Stramenopiles</taxon>
        <taxon>Oomycota</taxon>
        <taxon>Peronosporomycetes</taxon>
        <taxon>Pythiales</taxon>
        <taxon>Pythiaceae</taxon>
        <taxon>Globisporangium</taxon>
    </lineage>
</organism>
<reference evidence="3" key="2">
    <citation type="submission" date="2010-04" db="EMBL/GenBank/DDBJ databases">
        <authorList>
            <person name="Buell R."/>
            <person name="Hamilton J."/>
            <person name="Hostetler J."/>
        </authorList>
    </citation>
    <scope>NUCLEOTIDE SEQUENCE [LARGE SCALE GENOMIC DNA]</scope>
    <source>
        <strain evidence="3">DAOM:BR144</strain>
    </source>
</reference>